<dbReference type="Proteomes" id="UP000620104">
    <property type="component" value="Unassembled WGS sequence"/>
</dbReference>
<feature type="transmembrane region" description="Helical" evidence="1">
    <location>
        <begin position="116"/>
        <end position="138"/>
    </location>
</feature>
<organism evidence="2 3">
    <name type="scientific">Naganishia liquefaciens</name>
    <dbReference type="NCBI Taxonomy" id="104408"/>
    <lineage>
        <taxon>Eukaryota</taxon>
        <taxon>Fungi</taxon>
        <taxon>Dikarya</taxon>
        <taxon>Basidiomycota</taxon>
        <taxon>Agaricomycotina</taxon>
        <taxon>Tremellomycetes</taxon>
        <taxon>Filobasidiales</taxon>
        <taxon>Filobasidiaceae</taxon>
        <taxon>Naganishia</taxon>
    </lineage>
</organism>
<keyword evidence="1" id="KW-0472">Membrane</keyword>
<keyword evidence="1" id="KW-0812">Transmembrane</keyword>
<accession>A0A8H3YF76</accession>
<feature type="transmembrane region" description="Helical" evidence="1">
    <location>
        <begin position="159"/>
        <end position="180"/>
    </location>
</feature>
<gene>
    <name evidence="2" type="ORF">NliqN6_2364</name>
</gene>
<name>A0A8H3YF76_9TREE</name>
<proteinExistence type="predicted"/>
<dbReference type="OrthoDB" id="10406263at2759"/>
<keyword evidence="1" id="KW-1133">Transmembrane helix</keyword>
<dbReference type="EMBL" id="BLZA01000017">
    <property type="protein sequence ID" value="GHJ85962.1"/>
    <property type="molecule type" value="Genomic_DNA"/>
</dbReference>
<evidence type="ECO:0000313" key="3">
    <source>
        <dbReference type="Proteomes" id="UP000620104"/>
    </source>
</evidence>
<evidence type="ECO:0000313" key="2">
    <source>
        <dbReference type="EMBL" id="GHJ85962.1"/>
    </source>
</evidence>
<protein>
    <submittedName>
        <fullName evidence="2">Uncharacterized protein</fullName>
    </submittedName>
</protein>
<evidence type="ECO:0000256" key="1">
    <source>
        <dbReference type="SAM" id="Phobius"/>
    </source>
</evidence>
<comment type="caution">
    <text evidence="2">The sequence shown here is derived from an EMBL/GenBank/DDBJ whole genome shotgun (WGS) entry which is preliminary data.</text>
</comment>
<reference evidence="2" key="1">
    <citation type="submission" date="2020-07" db="EMBL/GenBank/DDBJ databases">
        <title>Draft Genome Sequence of a Deep-Sea Yeast, Naganishia (Cryptococcus) liquefaciens strain N6.</title>
        <authorList>
            <person name="Han Y.W."/>
            <person name="Kajitani R."/>
            <person name="Morimoto H."/>
            <person name="Parhat M."/>
            <person name="Tsubouchi H."/>
            <person name="Bakenova O."/>
            <person name="Ogata M."/>
            <person name="Argunhan B."/>
            <person name="Aoki R."/>
            <person name="Kajiwara S."/>
            <person name="Itoh T."/>
            <person name="Iwasaki H."/>
        </authorList>
    </citation>
    <scope>NUCLEOTIDE SEQUENCE</scope>
    <source>
        <strain evidence="2">N6</strain>
    </source>
</reference>
<sequence>MPQTKASKKKFHIAAIVLTLAAWGCYVALTFFGTNLDASVKTHLSHSNLYLFRVNGTEITTAPGKEYYFSWIGFCSQDDATMLGGQRTVPPPRSLGVYLSRVSLLIPASKPPCTLAALHAILSQGSSAALFITVLLIMQCSTFYASRKEPLSAKSGKQYILWSIVIVLLALTTAITLVAMVDTAINQLQSSMNAYVTAGYYRGASAYACLFIAAICMPFSLVCWKKGRFEDESEDAEKNRRRF</sequence>
<feature type="transmembrane region" description="Helical" evidence="1">
    <location>
        <begin position="200"/>
        <end position="224"/>
    </location>
</feature>
<keyword evidence="3" id="KW-1185">Reference proteome</keyword>
<dbReference type="AlphaFoldDB" id="A0A8H3YF76"/>
<feature type="transmembrane region" description="Helical" evidence="1">
    <location>
        <begin position="12"/>
        <end position="32"/>
    </location>
</feature>